<organism evidence="2 3">
    <name type="scientific">Cymbomonas tetramitiformis</name>
    <dbReference type="NCBI Taxonomy" id="36881"/>
    <lineage>
        <taxon>Eukaryota</taxon>
        <taxon>Viridiplantae</taxon>
        <taxon>Chlorophyta</taxon>
        <taxon>Pyramimonadophyceae</taxon>
        <taxon>Pyramimonadales</taxon>
        <taxon>Pyramimonadaceae</taxon>
        <taxon>Cymbomonas</taxon>
    </lineage>
</organism>
<keyword evidence="1" id="KW-0812">Transmembrane</keyword>
<accession>A0AAE0F8C7</accession>
<dbReference type="AlphaFoldDB" id="A0AAE0F8C7"/>
<dbReference type="Proteomes" id="UP001190700">
    <property type="component" value="Unassembled WGS sequence"/>
</dbReference>
<feature type="non-terminal residue" evidence="2">
    <location>
        <position position="1"/>
    </location>
</feature>
<reference evidence="2 3" key="1">
    <citation type="journal article" date="2015" name="Genome Biol. Evol.">
        <title>Comparative Genomics of a Bacterivorous Green Alga Reveals Evolutionary Causalities and Consequences of Phago-Mixotrophic Mode of Nutrition.</title>
        <authorList>
            <person name="Burns J.A."/>
            <person name="Paasch A."/>
            <person name="Narechania A."/>
            <person name="Kim E."/>
        </authorList>
    </citation>
    <scope>NUCLEOTIDE SEQUENCE [LARGE SCALE GENOMIC DNA]</scope>
    <source>
        <strain evidence="2 3">PLY_AMNH</strain>
    </source>
</reference>
<keyword evidence="3" id="KW-1185">Reference proteome</keyword>
<keyword evidence="1" id="KW-1133">Transmembrane helix</keyword>
<evidence type="ECO:0000313" key="3">
    <source>
        <dbReference type="Proteomes" id="UP001190700"/>
    </source>
</evidence>
<protein>
    <submittedName>
        <fullName evidence="2">Uncharacterized protein</fullName>
    </submittedName>
</protein>
<gene>
    <name evidence="2" type="ORF">CYMTET_35883</name>
</gene>
<evidence type="ECO:0000313" key="2">
    <source>
        <dbReference type="EMBL" id="KAK3254919.1"/>
    </source>
</evidence>
<comment type="caution">
    <text evidence="2">The sequence shown here is derived from an EMBL/GenBank/DDBJ whole genome shotgun (WGS) entry which is preliminary data.</text>
</comment>
<name>A0AAE0F8C7_9CHLO</name>
<feature type="transmembrane region" description="Helical" evidence="1">
    <location>
        <begin position="73"/>
        <end position="93"/>
    </location>
</feature>
<dbReference type="EMBL" id="LGRX02023036">
    <property type="protein sequence ID" value="KAK3254919.1"/>
    <property type="molecule type" value="Genomic_DNA"/>
</dbReference>
<proteinExistence type="predicted"/>
<keyword evidence="1" id="KW-0472">Membrane</keyword>
<evidence type="ECO:0000256" key="1">
    <source>
        <dbReference type="SAM" id="Phobius"/>
    </source>
</evidence>
<sequence length="99" mass="11551">VLSWEDHKAPAVEPDVVNPFQDGNARSFRMRESPSTSLVEGNKGIRELWASAATQFTFKHPSDLRRLDWHMRWLFPFSFLAFHIYMYGTISSYHSDDSE</sequence>